<dbReference type="GO" id="GO:0032259">
    <property type="term" value="P:methylation"/>
    <property type="evidence" value="ECO:0007669"/>
    <property type="project" value="UniProtKB-KW"/>
</dbReference>
<keyword evidence="5 6" id="KW-0949">S-adenosyl-L-methionine</keyword>
<comment type="catalytic activity">
    <reaction evidence="6">
        <text>L-lysyl-[protein] + 3 S-adenosyl-L-methionine = N(6),N(6),N(6)-trimethyl-L-lysyl-[protein] + 3 S-adenosyl-L-homocysteine + 3 H(+)</text>
        <dbReference type="Rhea" id="RHEA:54192"/>
        <dbReference type="Rhea" id="RHEA-COMP:9752"/>
        <dbReference type="Rhea" id="RHEA-COMP:13826"/>
        <dbReference type="ChEBI" id="CHEBI:15378"/>
        <dbReference type="ChEBI" id="CHEBI:29969"/>
        <dbReference type="ChEBI" id="CHEBI:57856"/>
        <dbReference type="ChEBI" id="CHEBI:59789"/>
        <dbReference type="ChEBI" id="CHEBI:61961"/>
    </reaction>
</comment>
<feature type="binding site" evidence="6">
    <location>
        <position position="163"/>
    </location>
    <ligand>
        <name>S-adenosyl-L-methionine</name>
        <dbReference type="ChEBI" id="CHEBI:59789"/>
    </ligand>
</feature>
<comment type="similarity">
    <text evidence="1 6">Belongs to the methyltransferase superfamily. PrmA family.</text>
</comment>
<proteinExistence type="inferred from homology"/>
<dbReference type="Pfam" id="PF06325">
    <property type="entry name" value="PrmA"/>
    <property type="match status" value="1"/>
</dbReference>
<evidence type="ECO:0000256" key="3">
    <source>
        <dbReference type="ARBA" id="ARBA00022603"/>
    </source>
</evidence>
<keyword evidence="8" id="KW-1185">Reference proteome</keyword>
<reference evidence="7 8" key="1">
    <citation type="submission" date="2016-02" db="EMBL/GenBank/DDBJ databases">
        <authorList>
            <person name="Wen L."/>
            <person name="He K."/>
            <person name="Yang H."/>
        </authorList>
    </citation>
    <scope>NUCLEOTIDE SEQUENCE [LARGE SCALE GENOMIC DNA]</scope>
    <source>
        <strain evidence="7 8">CV58</strain>
    </source>
</reference>
<evidence type="ECO:0000256" key="2">
    <source>
        <dbReference type="ARBA" id="ARBA00022490"/>
    </source>
</evidence>
<keyword evidence="3 6" id="KW-0489">Methyltransferase</keyword>
<accession>A0A139SNK3</accession>
<organism evidence="7 8">
    <name type="scientific">Ventosimonas gracilis</name>
    <dbReference type="NCBI Taxonomy" id="1680762"/>
    <lineage>
        <taxon>Bacteria</taxon>
        <taxon>Pseudomonadati</taxon>
        <taxon>Pseudomonadota</taxon>
        <taxon>Gammaproteobacteria</taxon>
        <taxon>Pseudomonadales</taxon>
        <taxon>Ventosimonadaceae</taxon>
        <taxon>Ventosimonas</taxon>
    </lineage>
</organism>
<evidence type="ECO:0000313" key="8">
    <source>
        <dbReference type="Proteomes" id="UP000072660"/>
    </source>
</evidence>
<keyword evidence="2 6" id="KW-0963">Cytoplasm</keyword>
<dbReference type="InterPro" id="IPR004498">
    <property type="entry name" value="Ribosomal_PrmA_MeTrfase"/>
</dbReference>
<gene>
    <name evidence="6 7" type="primary">prmA</name>
    <name evidence="7" type="ORF">AXE65_05645</name>
</gene>
<dbReference type="SUPFAM" id="SSF53335">
    <property type="entry name" value="S-adenosyl-L-methionine-dependent methyltransferases"/>
    <property type="match status" value="1"/>
</dbReference>
<dbReference type="PANTHER" id="PTHR43648:SF1">
    <property type="entry name" value="ELECTRON TRANSFER FLAVOPROTEIN BETA SUBUNIT LYSINE METHYLTRANSFERASE"/>
    <property type="match status" value="1"/>
</dbReference>
<evidence type="ECO:0000256" key="4">
    <source>
        <dbReference type="ARBA" id="ARBA00022679"/>
    </source>
</evidence>
<dbReference type="InterPro" id="IPR029063">
    <property type="entry name" value="SAM-dependent_MTases_sf"/>
</dbReference>
<dbReference type="OrthoDB" id="9785995at2"/>
<dbReference type="PIRSF" id="PIRSF000401">
    <property type="entry name" value="RPL11_MTase"/>
    <property type="match status" value="1"/>
</dbReference>
<dbReference type="Gene3D" id="3.40.50.150">
    <property type="entry name" value="Vaccinia Virus protein VP39"/>
    <property type="match status" value="1"/>
</dbReference>
<name>A0A139SNK3_9GAMM</name>
<dbReference type="Proteomes" id="UP000072660">
    <property type="component" value="Unassembled WGS sequence"/>
</dbReference>
<protein>
    <recommendedName>
        <fullName evidence="6">Ribosomal protein L11 methyltransferase</fullName>
        <shortName evidence="6">L11 Mtase</shortName>
        <ecNumber evidence="6">2.1.1.-</ecNumber>
    </recommendedName>
</protein>
<sequence length="290" mass="31742">MPWLQLRVAVTPQQAARLEQALEGFGALSVTLMDAADQPIFEPELGTTPLWQQSELLALFEAEADQHSLREQLKQLDNSLKPQFEHLPDQDWQRHCMDSFKPLKIGKKLWIVPSWHQPPEPGALNLLLDPGLAFGTGSHPTTALCLQYLEAAVLAGRRVLDFGCGSGILALAALLLGAREVIGTDIDPQALAATKDNAQRNGLNDERLKLYLPEQLPTEKVDVLIANILAAPLQQLAGQFAQFLPSSGKIALSGILAEQAEAVLDAYSQDFEMAAPLEQDGWILLYGTRK</sequence>
<dbReference type="CDD" id="cd02440">
    <property type="entry name" value="AdoMet_MTases"/>
    <property type="match status" value="1"/>
</dbReference>
<keyword evidence="7" id="KW-0687">Ribonucleoprotein</keyword>
<dbReference type="HAMAP" id="MF_00735">
    <property type="entry name" value="Methyltr_PrmA"/>
    <property type="match status" value="1"/>
</dbReference>
<evidence type="ECO:0000256" key="5">
    <source>
        <dbReference type="ARBA" id="ARBA00022691"/>
    </source>
</evidence>
<feature type="binding site" evidence="6">
    <location>
        <position position="185"/>
    </location>
    <ligand>
        <name>S-adenosyl-L-methionine</name>
        <dbReference type="ChEBI" id="CHEBI:59789"/>
    </ligand>
</feature>
<dbReference type="GO" id="GO:0005840">
    <property type="term" value="C:ribosome"/>
    <property type="evidence" value="ECO:0007669"/>
    <property type="project" value="UniProtKB-KW"/>
</dbReference>
<comment type="subcellular location">
    <subcellularLocation>
        <location evidence="6">Cytoplasm</location>
    </subcellularLocation>
</comment>
<dbReference type="EMBL" id="LSZO01000188">
    <property type="protein sequence ID" value="KXU36136.1"/>
    <property type="molecule type" value="Genomic_DNA"/>
</dbReference>
<comment type="function">
    <text evidence="6">Methylates ribosomal protein L11.</text>
</comment>
<dbReference type="NCBIfam" id="TIGR00406">
    <property type="entry name" value="prmA"/>
    <property type="match status" value="1"/>
</dbReference>
<evidence type="ECO:0000313" key="7">
    <source>
        <dbReference type="EMBL" id="KXU36136.1"/>
    </source>
</evidence>
<evidence type="ECO:0000256" key="1">
    <source>
        <dbReference type="ARBA" id="ARBA00009741"/>
    </source>
</evidence>
<dbReference type="InterPro" id="IPR050078">
    <property type="entry name" value="Ribosomal_L11_MeTrfase_PrmA"/>
</dbReference>
<keyword evidence="7" id="KW-0689">Ribosomal protein</keyword>
<dbReference type="GO" id="GO:0005829">
    <property type="term" value="C:cytosol"/>
    <property type="evidence" value="ECO:0007669"/>
    <property type="project" value="TreeGrafter"/>
</dbReference>
<comment type="caution">
    <text evidence="7">The sequence shown here is derived from an EMBL/GenBank/DDBJ whole genome shotgun (WGS) entry which is preliminary data.</text>
</comment>
<dbReference type="PANTHER" id="PTHR43648">
    <property type="entry name" value="ELECTRON TRANSFER FLAVOPROTEIN BETA SUBUNIT LYSINE METHYLTRANSFERASE"/>
    <property type="match status" value="1"/>
</dbReference>
<evidence type="ECO:0000256" key="6">
    <source>
        <dbReference type="HAMAP-Rule" id="MF_00735"/>
    </source>
</evidence>
<dbReference type="GO" id="GO:0016279">
    <property type="term" value="F:protein-lysine N-methyltransferase activity"/>
    <property type="evidence" value="ECO:0007669"/>
    <property type="project" value="TreeGrafter"/>
</dbReference>
<feature type="binding site" evidence="6">
    <location>
        <position position="227"/>
    </location>
    <ligand>
        <name>S-adenosyl-L-methionine</name>
        <dbReference type="ChEBI" id="CHEBI:59789"/>
    </ligand>
</feature>
<dbReference type="AlphaFoldDB" id="A0A139SNK3"/>
<keyword evidence="4 6" id="KW-0808">Transferase</keyword>
<dbReference type="EC" id="2.1.1.-" evidence="6"/>
<dbReference type="RefSeq" id="WP_068392042.1">
    <property type="nucleotide sequence ID" value="NZ_LSZO01000188.1"/>
</dbReference>
<feature type="binding site" evidence="6">
    <location>
        <position position="142"/>
    </location>
    <ligand>
        <name>S-adenosyl-L-methionine</name>
        <dbReference type="ChEBI" id="CHEBI:59789"/>
    </ligand>
</feature>